<dbReference type="Proteomes" id="UP000034883">
    <property type="component" value="Chromosome"/>
</dbReference>
<feature type="signal peptide" evidence="7">
    <location>
        <begin position="1"/>
        <end position="21"/>
    </location>
</feature>
<name>A0A0F6W149_9BACT</name>
<evidence type="ECO:0000256" key="3">
    <source>
        <dbReference type="ARBA" id="ARBA00022801"/>
    </source>
</evidence>
<dbReference type="PROSITE" id="PS51892">
    <property type="entry name" value="SUBTILASE"/>
    <property type="match status" value="1"/>
</dbReference>
<dbReference type="RefSeq" id="WP_053231938.1">
    <property type="nucleotide sequence ID" value="NZ_CP011125.1"/>
</dbReference>
<dbReference type="SUPFAM" id="SSF52743">
    <property type="entry name" value="Subtilisin-like"/>
    <property type="match status" value="1"/>
</dbReference>
<evidence type="ECO:0000256" key="2">
    <source>
        <dbReference type="ARBA" id="ARBA00022670"/>
    </source>
</evidence>
<keyword evidence="2 5" id="KW-0645">Protease</keyword>
<dbReference type="InterPro" id="IPR000209">
    <property type="entry name" value="Peptidase_S8/S53_dom"/>
</dbReference>
<dbReference type="GO" id="GO:0005615">
    <property type="term" value="C:extracellular space"/>
    <property type="evidence" value="ECO:0007669"/>
    <property type="project" value="TreeGrafter"/>
</dbReference>
<dbReference type="Gene3D" id="3.40.50.200">
    <property type="entry name" value="Peptidase S8/S53 domain"/>
    <property type="match status" value="1"/>
</dbReference>
<dbReference type="PRINTS" id="PR00723">
    <property type="entry name" value="SUBTILISIN"/>
</dbReference>
<comment type="similarity">
    <text evidence="1 5">Belongs to the peptidase S8 family.</text>
</comment>
<feature type="active site" description="Charge relay system" evidence="5">
    <location>
        <position position="267"/>
    </location>
</feature>
<keyword evidence="4 5" id="KW-0720">Serine protease</keyword>
<evidence type="ECO:0000256" key="1">
    <source>
        <dbReference type="ARBA" id="ARBA00011073"/>
    </source>
</evidence>
<dbReference type="GO" id="GO:0004252">
    <property type="term" value="F:serine-type endopeptidase activity"/>
    <property type="evidence" value="ECO:0007669"/>
    <property type="project" value="UniProtKB-UniRule"/>
</dbReference>
<keyword evidence="10" id="KW-1185">Reference proteome</keyword>
<feature type="active site" description="Charge relay system" evidence="5">
    <location>
        <position position="378"/>
    </location>
</feature>
<sequence length="638" mass="68626">MRRTLRLLLVLGLAGCGGASSTPTTVAEPAPTTATAEPGPEAAPASPWASITDEELIDRVRAGAVARIREADPQLAIDGFQAWRRDPASAPPLGDRVCEQMLYLAAADFAAGDLEGAAQTVRLVRAKARNRNMAYVGTTLLSVIARRSAGEDPAAQRTAVEAVLNELPRARFGASTVVFQLYQERTQIDASLEQTRQQLLTLETAASYLFTSHVLADAVANRPVYLEAITNVRTAHDARPADRDYRFSTVDLARARDAQPVLVGVWDTGTAGDLFPQQLFTNPNEQPNGQDDDGNGLVDDVHGVVSDPDAAQTGLTYDPGAEVITQYAPFLRGVMDLRAGMASTEAAQRVLTLMRGATDAASLEVLESNLDAVGEWAHGTHVAGILVQGLPQARVAVFRSAWAGETRVYRHRGPTDAELAAERANVEAIADFINTHHVRVVNASLGFAQDYLEAELGHESSVYTSDEQVRRRAAEIHARRRANWQWIFEHCPETLFVIAAGNSNRDVVEYGDVPASIQSPNVLVVGAVDRFGNWATFTNSSPDRVRLFDFGVEVDSLIPNGEHVPLSGTSMASPNAANLAAKMISVDPALTPARTIEIMLGTGDAIAAPFGGVIANEERALQRVRRERPRAGRVASAR</sequence>
<evidence type="ECO:0000259" key="8">
    <source>
        <dbReference type="Pfam" id="PF00082"/>
    </source>
</evidence>
<organism evidence="9 10">
    <name type="scientific">Sandaracinus amylolyticus</name>
    <dbReference type="NCBI Taxonomy" id="927083"/>
    <lineage>
        <taxon>Bacteria</taxon>
        <taxon>Pseudomonadati</taxon>
        <taxon>Myxococcota</taxon>
        <taxon>Polyangia</taxon>
        <taxon>Polyangiales</taxon>
        <taxon>Sandaracinaceae</taxon>
        <taxon>Sandaracinus</taxon>
    </lineage>
</organism>
<dbReference type="OrthoDB" id="9765693at2"/>
<dbReference type="InterPro" id="IPR036852">
    <property type="entry name" value="Peptidase_S8/S53_dom_sf"/>
</dbReference>
<feature type="region of interest" description="Disordered" evidence="6">
    <location>
        <begin position="20"/>
        <end position="47"/>
    </location>
</feature>
<dbReference type="AlphaFoldDB" id="A0A0F6W149"/>
<dbReference type="KEGG" id="samy:DB32_001764"/>
<dbReference type="EMBL" id="CP011125">
    <property type="protein sequence ID" value="AKF04615.1"/>
    <property type="molecule type" value="Genomic_DNA"/>
</dbReference>
<feature type="domain" description="Peptidase S8/S53" evidence="8">
    <location>
        <begin position="375"/>
        <end position="600"/>
    </location>
</feature>
<feature type="chain" id="PRO_5002511770" evidence="7">
    <location>
        <begin position="22"/>
        <end position="638"/>
    </location>
</feature>
<dbReference type="STRING" id="927083.DB32_001764"/>
<keyword evidence="7" id="KW-0732">Signal</keyword>
<protein>
    <submittedName>
        <fullName evidence="9">Serine protease, subtilase family</fullName>
    </submittedName>
</protein>
<feature type="active site" description="Charge relay system" evidence="5">
    <location>
        <position position="570"/>
    </location>
</feature>
<dbReference type="PANTHER" id="PTHR43806:SF11">
    <property type="entry name" value="CEREVISIN-RELATED"/>
    <property type="match status" value="1"/>
</dbReference>
<evidence type="ECO:0000256" key="6">
    <source>
        <dbReference type="SAM" id="MobiDB-lite"/>
    </source>
</evidence>
<gene>
    <name evidence="9" type="ORF">DB32_001764</name>
</gene>
<dbReference type="PANTHER" id="PTHR43806">
    <property type="entry name" value="PEPTIDASE S8"/>
    <property type="match status" value="1"/>
</dbReference>
<evidence type="ECO:0000313" key="9">
    <source>
        <dbReference type="EMBL" id="AKF04615.1"/>
    </source>
</evidence>
<dbReference type="InterPro" id="IPR050131">
    <property type="entry name" value="Peptidase_S8_subtilisin-like"/>
</dbReference>
<dbReference type="GO" id="GO:0006508">
    <property type="term" value="P:proteolysis"/>
    <property type="evidence" value="ECO:0007669"/>
    <property type="project" value="UniProtKB-KW"/>
</dbReference>
<evidence type="ECO:0000256" key="5">
    <source>
        <dbReference type="PROSITE-ProRule" id="PRU01240"/>
    </source>
</evidence>
<evidence type="ECO:0000256" key="4">
    <source>
        <dbReference type="ARBA" id="ARBA00022825"/>
    </source>
</evidence>
<reference evidence="9 10" key="1">
    <citation type="submission" date="2015-03" db="EMBL/GenBank/DDBJ databases">
        <title>Genome assembly of Sandaracinus amylolyticus DSM 53668.</title>
        <authorList>
            <person name="Sharma G."/>
            <person name="Subramanian S."/>
        </authorList>
    </citation>
    <scope>NUCLEOTIDE SEQUENCE [LARGE SCALE GENOMIC DNA]</scope>
    <source>
        <strain evidence="9 10">DSM 53668</strain>
    </source>
</reference>
<dbReference type="Pfam" id="PF00082">
    <property type="entry name" value="Peptidase_S8"/>
    <property type="match status" value="1"/>
</dbReference>
<keyword evidence="3 5" id="KW-0378">Hydrolase</keyword>
<proteinExistence type="inferred from homology"/>
<accession>A0A0F6W149</accession>
<dbReference type="InterPro" id="IPR015500">
    <property type="entry name" value="Peptidase_S8_subtilisin-rel"/>
</dbReference>
<evidence type="ECO:0000313" key="10">
    <source>
        <dbReference type="Proteomes" id="UP000034883"/>
    </source>
</evidence>
<evidence type="ECO:0000256" key="7">
    <source>
        <dbReference type="SAM" id="SignalP"/>
    </source>
</evidence>